<name>A0ABR3XSU2_9PEZI</name>
<reference evidence="4 5" key="1">
    <citation type="journal article" date="2024" name="Commun. Biol.">
        <title>Comparative genomic analysis of thermophilic fungi reveals convergent evolutionary adaptations and gene losses.</title>
        <authorList>
            <person name="Steindorff A.S."/>
            <person name="Aguilar-Pontes M.V."/>
            <person name="Robinson A.J."/>
            <person name="Andreopoulos B."/>
            <person name="LaButti K."/>
            <person name="Kuo A."/>
            <person name="Mondo S."/>
            <person name="Riley R."/>
            <person name="Otillar R."/>
            <person name="Haridas S."/>
            <person name="Lipzen A."/>
            <person name="Grimwood J."/>
            <person name="Schmutz J."/>
            <person name="Clum A."/>
            <person name="Reid I.D."/>
            <person name="Moisan M.C."/>
            <person name="Butler G."/>
            <person name="Nguyen T.T.M."/>
            <person name="Dewar K."/>
            <person name="Conant G."/>
            <person name="Drula E."/>
            <person name="Henrissat B."/>
            <person name="Hansel C."/>
            <person name="Singer S."/>
            <person name="Hutchinson M.I."/>
            <person name="de Vries R.P."/>
            <person name="Natvig D.O."/>
            <person name="Powell A.J."/>
            <person name="Tsang A."/>
            <person name="Grigoriev I.V."/>
        </authorList>
    </citation>
    <scope>NUCLEOTIDE SEQUENCE [LARGE SCALE GENOMIC DNA]</scope>
    <source>
        <strain evidence="4 5">ATCC 24622</strain>
    </source>
</reference>
<sequence>MQLSPLQSRLAASVIATCLLALFYFALFTPHFALAVHLEQTLPVPFLVDDLDVALRLDDKDGSTPQYEPDFLAFDRSIIGRAPPGVTSLVNNAPVPMNVIAGTTQLFVFEASTIFGESASLELRTDNKRSQEAEFEHSKATDTADERTVQAEEVMRRRTKTVYISANTCEQPQPIDPSKTTENPPQLTLFVSTSFKNRSPGPLADPNTQHVVEFTEGAVMYNLTASSDVYFGIHAPNVSRSFSGTYNFQVATSTDGWFHSFDPDAEADLIWVDSDSQGALLITPNLTISTDPSVTDALMQKEPYVMFAQNIQDRSINGLRYSYCGLSNYAQIATTKNGKFTNLVSTSMTRRGPGGLPKQQFYFSGLNSSSTYEGILARIGRSGQSGTDVPGGGGHIFRAMNFTTKSDHGNCQIILNLPFCDQVAYSVPANPTKFANATLLAQFYDSYASSMFDNFKKVLQQIPCEVPASQRYSLARNCTDCEAAYKTWLCSVTIPRCEDFSSTGAFLQPRNIKQPFPNGEVLDAEIVASFPDEKAYTSSRNPRIDEVVQPGPYKEVLPCDDLCYNLVQSCHPAMQFSCPLPGKLGFNTSYGRRTEEDDDGQVTCNYPGSAHVFSGVGRARISWVLWFMGTFGAVAASLLPQL</sequence>
<dbReference type="PANTHER" id="PTHR39142">
    <property type="entry name" value="MID1P"/>
    <property type="match status" value="1"/>
</dbReference>
<dbReference type="InterPro" id="IPR036790">
    <property type="entry name" value="Frizzled_dom_sf"/>
</dbReference>
<dbReference type="Pfam" id="PF12929">
    <property type="entry name" value="Mid1"/>
    <property type="match status" value="1"/>
</dbReference>
<feature type="region of interest" description="Disordered" evidence="2">
    <location>
        <begin position="125"/>
        <end position="153"/>
    </location>
</feature>
<organism evidence="4 5">
    <name type="scientific">Phialemonium thermophilum</name>
    <dbReference type="NCBI Taxonomy" id="223376"/>
    <lineage>
        <taxon>Eukaryota</taxon>
        <taxon>Fungi</taxon>
        <taxon>Dikarya</taxon>
        <taxon>Ascomycota</taxon>
        <taxon>Pezizomycotina</taxon>
        <taxon>Sordariomycetes</taxon>
        <taxon>Sordariomycetidae</taxon>
        <taxon>Cephalothecales</taxon>
        <taxon>Cephalothecaceae</taxon>
        <taxon>Phialemonium</taxon>
    </lineage>
</organism>
<gene>
    <name evidence="4" type="ORF">VTK73DRAFT_7403</name>
</gene>
<evidence type="ECO:0000256" key="2">
    <source>
        <dbReference type="SAM" id="MobiDB-lite"/>
    </source>
</evidence>
<keyword evidence="5" id="KW-1185">Reference proteome</keyword>
<keyword evidence="1" id="KW-1015">Disulfide bond</keyword>
<protein>
    <recommendedName>
        <fullName evidence="3">FZ domain-containing protein</fullName>
    </recommendedName>
</protein>
<proteinExistence type="predicted"/>
<dbReference type="Proteomes" id="UP001586593">
    <property type="component" value="Unassembled WGS sequence"/>
</dbReference>
<accession>A0ABR3XSU2</accession>
<dbReference type="InterPro" id="IPR020067">
    <property type="entry name" value="Frizzled_dom"/>
</dbReference>
<evidence type="ECO:0000256" key="1">
    <source>
        <dbReference type="ARBA" id="ARBA00023157"/>
    </source>
</evidence>
<evidence type="ECO:0000313" key="4">
    <source>
        <dbReference type="EMBL" id="KAL1879077.1"/>
    </source>
</evidence>
<evidence type="ECO:0000259" key="3">
    <source>
        <dbReference type="PROSITE" id="PS50038"/>
    </source>
</evidence>
<dbReference type="EMBL" id="JAZHXJ010000047">
    <property type="protein sequence ID" value="KAL1879077.1"/>
    <property type="molecule type" value="Genomic_DNA"/>
</dbReference>
<dbReference type="InterPro" id="IPR024338">
    <property type="entry name" value="MID1/Yam8"/>
</dbReference>
<comment type="caution">
    <text evidence="4">The sequence shown here is derived from an EMBL/GenBank/DDBJ whole genome shotgun (WGS) entry which is preliminary data.</text>
</comment>
<dbReference type="Gene3D" id="1.10.2000.10">
    <property type="entry name" value="Frizzled cysteine-rich domain"/>
    <property type="match status" value="1"/>
</dbReference>
<dbReference type="PANTHER" id="PTHR39142:SF1">
    <property type="entry name" value="AEL197CP"/>
    <property type="match status" value="1"/>
</dbReference>
<evidence type="ECO:0000313" key="5">
    <source>
        <dbReference type="Proteomes" id="UP001586593"/>
    </source>
</evidence>
<dbReference type="PROSITE" id="PS50038">
    <property type="entry name" value="FZ"/>
    <property type="match status" value="1"/>
</dbReference>
<feature type="domain" description="FZ" evidence="3">
    <location>
        <begin position="406"/>
        <end position="575"/>
    </location>
</feature>